<name>A0AA39H6I7_9BILA</name>
<dbReference type="PANTHER" id="PTHR23020:SF41">
    <property type="entry name" value="AMINOGLYCOSIDE PHOSPHOTRANSFERASE DOMAIN-CONTAINING PROTEIN"/>
    <property type="match status" value="1"/>
</dbReference>
<comment type="caution">
    <text evidence="2">The sequence shown here is derived from an EMBL/GenBank/DDBJ whole genome shotgun (WGS) entry which is preliminary data.</text>
</comment>
<feature type="domain" description="CHK kinase-like" evidence="1">
    <location>
        <begin position="121"/>
        <end position="307"/>
    </location>
</feature>
<dbReference type="SUPFAM" id="SSF56112">
    <property type="entry name" value="Protein kinase-like (PK-like)"/>
    <property type="match status" value="1"/>
</dbReference>
<evidence type="ECO:0000313" key="2">
    <source>
        <dbReference type="EMBL" id="KAK0399024.1"/>
    </source>
</evidence>
<gene>
    <name evidence="2" type="ORF">QR680_002871</name>
</gene>
<dbReference type="Gene3D" id="3.90.1200.10">
    <property type="match status" value="1"/>
</dbReference>
<dbReference type="SMART" id="SM00587">
    <property type="entry name" value="CHK"/>
    <property type="match status" value="1"/>
</dbReference>
<dbReference type="InterPro" id="IPR011009">
    <property type="entry name" value="Kinase-like_dom_sf"/>
</dbReference>
<dbReference type="InterPro" id="IPR052961">
    <property type="entry name" value="Oxido-Kinase-like_Enzymes"/>
</dbReference>
<dbReference type="PANTHER" id="PTHR23020">
    <property type="entry name" value="UNCHARACTERIZED NUCLEAR HORMONE RECEPTOR-RELATED"/>
    <property type="match status" value="1"/>
</dbReference>
<dbReference type="AlphaFoldDB" id="A0AA39H6I7"/>
<dbReference type="Pfam" id="PF07914">
    <property type="entry name" value="DUF1679"/>
    <property type="match status" value="1"/>
</dbReference>
<accession>A0AA39H6I7</accession>
<dbReference type="InterPro" id="IPR015897">
    <property type="entry name" value="CHK_kinase-like"/>
</dbReference>
<evidence type="ECO:0000313" key="3">
    <source>
        <dbReference type="Proteomes" id="UP001175271"/>
    </source>
</evidence>
<organism evidence="2 3">
    <name type="scientific">Steinernema hermaphroditum</name>
    <dbReference type="NCBI Taxonomy" id="289476"/>
    <lineage>
        <taxon>Eukaryota</taxon>
        <taxon>Metazoa</taxon>
        <taxon>Ecdysozoa</taxon>
        <taxon>Nematoda</taxon>
        <taxon>Chromadorea</taxon>
        <taxon>Rhabditida</taxon>
        <taxon>Tylenchina</taxon>
        <taxon>Panagrolaimomorpha</taxon>
        <taxon>Strongyloidoidea</taxon>
        <taxon>Steinernematidae</taxon>
        <taxon>Steinernema</taxon>
    </lineage>
</organism>
<reference evidence="2" key="1">
    <citation type="submission" date="2023-06" db="EMBL/GenBank/DDBJ databases">
        <title>Genomic analysis of the entomopathogenic nematode Steinernema hermaphroditum.</title>
        <authorList>
            <person name="Schwarz E.M."/>
            <person name="Heppert J.K."/>
            <person name="Baniya A."/>
            <person name="Schwartz H.T."/>
            <person name="Tan C.-H."/>
            <person name="Antoshechkin I."/>
            <person name="Sternberg P.W."/>
            <person name="Goodrich-Blair H."/>
            <person name="Dillman A.R."/>
        </authorList>
    </citation>
    <scope>NUCLEOTIDE SEQUENCE</scope>
    <source>
        <strain evidence="2">PS9179</strain>
        <tissue evidence="2">Whole animal</tissue>
    </source>
</reference>
<sequence>MDFPFDKEWIVYQLREHCNFKCNERYTEDVEISVIPIGENGFVANVFLIIASAGSGQTDIAAKIVGRIVDNLEEVNDSDRFKETVHKRECLFYERFGCHLPTVPTVYNFGPSVAGRKPGFLLMESLLGKGTSFHFSQSLTVPQLLELARFIGHIQAHSLAMEDKTWIDAFEQPNFDLEAEKNYVLKTLDIFTYFRNGIFKEELNVFSSYVQKNFMKFSQYDFHKSLDIPSVLVHGDLWTHNVLWRTEDGSATDKLEKVFDFQGAHAGNPSWDLTRLLVVCTDCDIRTSHWEKVFAEYYTTLATSLHEKKQELPFTLAQVKQCYSHVFLNQTIQFCNLMVDQEMELKAAKSEDLLFMEARFEKLLKRLKSVICDAMNVFSNPAFA</sequence>
<protein>
    <recommendedName>
        <fullName evidence="1">CHK kinase-like domain-containing protein</fullName>
    </recommendedName>
</protein>
<dbReference type="InterPro" id="IPR012877">
    <property type="entry name" value="Dhs-27"/>
</dbReference>
<proteinExistence type="predicted"/>
<dbReference type="Proteomes" id="UP001175271">
    <property type="component" value="Unassembled WGS sequence"/>
</dbReference>
<keyword evidence="3" id="KW-1185">Reference proteome</keyword>
<evidence type="ECO:0000259" key="1">
    <source>
        <dbReference type="SMART" id="SM00587"/>
    </source>
</evidence>
<dbReference type="EMBL" id="JAUCMV010000005">
    <property type="protein sequence ID" value="KAK0399024.1"/>
    <property type="molecule type" value="Genomic_DNA"/>
</dbReference>